<evidence type="ECO:0000313" key="1">
    <source>
        <dbReference type="EMBL" id="KAF6447515.1"/>
    </source>
</evidence>
<dbReference type="EMBL" id="JACASE010000007">
    <property type="protein sequence ID" value="KAF6447515.1"/>
    <property type="molecule type" value="Genomic_DNA"/>
</dbReference>
<accession>A0A7J8FIT7</accession>
<evidence type="ECO:0000313" key="2">
    <source>
        <dbReference type="Proteomes" id="UP000593571"/>
    </source>
</evidence>
<dbReference type="AlphaFoldDB" id="A0A7J8FIT7"/>
<name>A0A7J8FIT7_ROUAE</name>
<proteinExistence type="predicted"/>
<dbReference type="Proteomes" id="UP000593571">
    <property type="component" value="Unassembled WGS sequence"/>
</dbReference>
<organism evidence="1 2">
    <name type="scientific">Rousettus aegyptiacus</name>
    <name type="common">Egyptian fruit bat</name>
    <name type="synonym">Pteropus aegyptiacus</name>
    <dbReference type="NCBI Taxonomy" id="9407"/>
    <lineage>
        <taxon>Eukaryota</taxon>
        <taxon>Metazoa</taxon>
        <taxon>Chordata</taxon>
        <taxon>Craniata</taxon>
        <taxon>Vertebrata</taxon>
        <taxon>Euteleostomi</taxon>
        <taxon>Mammalia</taxon>
        <taxon>Eutheria</taxon>
        <taxon>Laurasiatheria</taxon>
        <taxon>Chiroptera</taxon>
        <taxon>Yinpterochiroptera</taxon>
        <taxon>Pteropodoidea</taxon>
        <taxon>Pteropodidae</taxon>
        <taxon>Rousettinae</taxon>
        <taxon>Rousettus</taxon>
    </lineage>
</organism>
<sequence length="121" mass="14094">MSPSGLIREMRGCPRPCHCLFILGPDNSHGYCFKCQHYIFIFLHGALFNEHCWLLNRQSILFKAPCLQRIFSLSVLIIVKVFLKVFNHSFSCSSTYYIYIERFCSGFTHIISFNPHDNPVL</sequence>
<comment type="caution">
    <text evidence="1">The sequence shown here is derived from an EMBL/GenBank/DDBJ whole genome shotgun (WGS) entry which is preliminary data.</text>
</comment>
<keyword evidence="2" id="KW-1185">Reference proteome</keyword>
<gene>
    <name evidence="1" type="ORF">HJG63_011957</name>
</gene>
<reference evidence="1 2" key="1">
    <citation type="journal article" date="2020" name="Nature">
        <title>Six reference-quality genomes reveal evolution of bat adaptations.</title>
        <authorList>
            <person name="Jebb D."/>
            <person name="Huang Z."/>
            <person name="Pippel M."/>
            <person name="Hughes G.M."/>
            <person name="Lavrichenko K."/>
            <person name="Devanna P."/>
            <person name="Winkler S."/>
            <person name="Jermiin L.S."/>
            <person name="Skirmuntt E.C."/>
            <person name="Katzourakis A."/>
            <person name="Burkitt-Gray L."/>
            <person name="Ray D.A."/>
            <person name="Sullivan K.A.M."/>
            <person name="Roscito J.G."/>
            <person name="Kirilenko B.M."/>
            <person name="Davalos L.M."/>
            <person name="Corthals A.P."/>
            <person name="Power M.L."/>
            <person name="Jones G."/>
            <person name="Ransome R.D."/>
            <person name="Dechmann D.K.N."/>
            <person name="Locatelli A.G."/>
            <person name="Puechmaille S.J."/>
            <person name="Fedrigo O."/>
            <person name="Jarvis E.D."/>
            <person name="Hiller M."/>
            <person name="Vernes S.C."/>
            <person name="Myers E.W."/>
            <person name="Teeling E.C."/>
        </authorList>
    </citation>
    <scope>NUCLEOTIDE SEQUENCE [LARGE SCALE GENOMIC DNA]</scope>
    <source>
        <strain evidence="1">MRouAeg1</strain>
        <tissue evidence="1">Muscle</tissue>
    </source>
</reference>
<protein>
    <submittedName>
        <fullName evidence="1">Uncharacterized protein</fullName>
    </submittedName>
</protein>